<evidence type="ECO:0000256" key="1">
    <source>
        <dbReference type="ARBA" id="ARBA00022481"/>
    </source>
</evidence>
<dbReference type="InterPro" id="IPR012902">
    <property type="entry name" value="N_methyl_site"/>
</dbReference>
<keyword evidence="2" id="KW-1133">Transmembrane helix</keyword>
<feature type="transmembrane region" description="Helical" evidence="2">
    <location>
        <begin position="21"/>
        <end position="43"/>
    </location>
</feature>
<dbReference type="InterPro" id="IPR045584">
    <property type="entry name" value="Pilin-like"/>
</dbReference>
<keyword evidence="1" id="KW-0488">Methylation</keyword>
<protein>
    <submittedName>
        <fullName evidence="4">Type II secretion system protein GspG</fullName>
    </submittedName>
</protein>
<keyword evidence="2" id="KW-0472">Membrane</keyword>
<gene>
    <name evidence="4" type="ORF">R5W23_002953</name>
</gene>
<organism evidence="4 5">
    <name type="scientific">Gemmata algarum</name>
    <dbReference type="NCBI Taxonomy" id="2975278"/>
    <lineage>
        <taxon>Bacteria</taxon>
        <taxon>Pseudomonadati</taxon>
        <taxon>Planctomycetota</taxon>
        <taxon>Planctomycetia</taxon>
        <taxon>Gemmatales</taxon>
        <taxon>Gemmataceae</taxon>
        <taxon>Gemmata</taxon>
    </lineage>
</organism>
<dbReference type="NCBIfam" id="TIGR02532">
    <property type="entry name" value="IV_pilin_GFxxxE"/>
    <property type="match status" value="1"/>
</dbReference>
<dbReference type="EMBL" id="JAXBLV010000199">
    <property type="protein sequence ID" value="MDY3561672.1"/>
    <property type="molecule type" value="Genomic_DNA"/>
</dbReference>
<sequence>MLLTTAARKSGRRAAFTLLEVLVVVAIIVILASVATVATTRYLEDAKKTKAQLACKAIVQAIDSYKLNQANTMQEAPSDLSQLLNPPFGGTGFLKNGQEDLMDPWGQQYQFKEIQQGDGSSTTLVFTHAKDGTNTPISQYGTGQASRVSQ</sequence>
<dbReference type="InterPro" id="IPR000983">
    <property type="entry name" value="Bac_GSPG_pilin"/>
</dbReference>
<proteinExistence type="predicted"/>
<dbReference type="Gene3D" id="3.30.700.10">
    <property type="entry name" value="Glycoprotein, Type 4 Pilin"/>
    <property type="match status" value="1"/>
</dbReference>
<dbReference type="RefSeq" id="WP_261185316.1">
    <property type="nucleotide sequence ID" value="NZ_JAXBLV010000199.1"/>
</dbReference>
<keyword evidence="2" id="KW-0812">Transmembrane</keyword>
<dbReference type="PRINTS" id="PR00813">
    <property type="entry name" value="BCTERIALGSPG"/>
</dbReference>
<evidence type="ECO:0000313" key="5">
    <source>
        <dbReference type="Proteomes" id="UP001272242"/>
    </source>
</evidence>
<evidence type="ECO:0000313" key="4">
    <source>
        <dbReference type="EMBL" id="MDY3561672.1"/>
    </source>
</evidence>
<reference evidence="5" key="1">
    <citation type="journal article" date="2023" name="Mar. Drugs">
        <title>Gemmata algarum, a Novel Planctomycete Isolated from an Algal Mat, Displays Antimicrobial Activity.</title>
        <authorList>
            <person name="Kumar G."/>
            <person name="Kallscheuer N."/>
            <person name="Kashif M."/>
            <person name="Ahamad S."/>
            <person name="Jagadeeshwari U."/>
            <person name="Pannikurungottu S."/>
            <person name="Haufschild T."/>
            <person name="Kabuu M."/>
            <person name="Sasikala C."/>
            <person name="Jogler C."/>
            <person name="Ramana C."/>
        </authorList>
    </citation>
    <scope>NUCLEOTIDE SEQUENCE [LARGE SCALE GENOMIC DNA]</scope>
    <source>
        <strain evidence="5">JC673</strain>
    </source>
</reference>
<feature type="domain" description="Type II secretion system protein GspG C-terminal" evidence="3">
    <location>
        <begin position="41"/>
        <end position="116"/>
    </location>
</feature>
<keyword evidence="5" id="KW-1185">Reference proteome</keyword>
<evidence type="ECO:0000259" key="3">
    <source>
        <dbReference type="Pfam" id="PF08334"/>
    </source>
</evidence>
<dbReference type="Pfam" id="PF07963">
    <property type="entry name" value="N_methyl"/>
    <property type="match status" value="1"/>
</dbReference>
<comment type="caution">
    <text evidence="4">The sequence shown here is derived from an EMBL/GenBank/DDBJ whole genome shotgun (WGS) entry which is preliminary data.</text>
</comment>
<dbReference type="SUPFAM" id="SSF54523">
    <property type="entry name" value="Pili subunits"/>
    <property type="match status" value="1"/>
</dbReference>
<dbReference type="Pfam" id="PF08334">
    <property type="entry name" value="T2SSG"/>
    <property type="match status" value="1"/>
</dbReference>
<accession>A0ABU5F4D1</accession>
<evidence type="ECO:0000256" key="2">
    <source>
        <dbReference type="SAM" id="Phobius"/>
    </source>
</evidence>
<name>A0ABU5F4D1_9BACT</name>
<dbReference type="Proteomes" id="UP001272242">
    <property type="component" value="Unassembled WGS sequence"/>
</dbReference>
<dbReference type="InterPro" id="IPR013545">
    <property type="entry name" value="T2SS_protein-GspG_C"/>
</dbReference>